<keyword evidence="3" id="KW-1185">Reference proteome</keyword>
<accession>A0A1V6SZ19</accession>
<evidence type="ECO:0000313" key="2">
    <source>
        <dbReference type="EMBL" id="OQE19206.1"/>
    </source>
</evidence>
<reference evidence="3" key="1">
    <citation type="journal article" date="2017" name="Nat. Microbiol.">
        <title>Global analysis of biosynthetic gene clusters reveals vast potential of secondary metabolite production in Penicillium species.</title>
        <authorList>
            <person name="Nielsen J.C."/>
            <person name="Grijseels S."/>
            <person name="Prigent S."/>
            <person name="Ji B."/>
            <person name="Dainat J."/>
            <person name="Nielsen K.F."/>
            <person name="Frisvad J.C."/>
            <person name="Workman M."/>
            <person name="Nielsen J."/>
        </authorList>
    </citation>
    <scope>NUCLEOTIDE SEQUENCE [LARGE SCALE GENOMIC DNA]</scope>
    <source>
        <strain evidence="3">IBT 14082</strain>
    </source>
</reference>
<dbReference type="EMBL" id="MLQL01000019">
    <property type="protein sequence ID" value="OQE19206.1"/>
    <property type="molecule type" value="Genomic_DNA"/>
</dbReference>
<evidence type="ECO:0000313" key="3">
    <source>
        <dbReference type="Proteomes" id="UP000191342"/>
    </source>
</evidence>
<dbReference type="STRING" id="254877.A0A1V6SZ19"/>
<evidence type="ECO:0000256" key="1">
    <source>
        <dbReference type="SAM" id="MobiDB-lite"/>
    </source>
</evidence>
<gene>
    <name evidence="2" type="ORF">PENFLA_c019G08802</name>
</gene>
<feature type="region of interest" description="Disordered" evidence="1">
    <location>
        <begin position="1"/>
        <end position="22"/>
    </location>
</feature>
<dbReference type="Proteomes" id="UP000191342">
    <property type="component" value="Unassembled WGS sequence"/>
</dbReference>
<comment type="caution">
    <text evidence="2">The sequence shown here is derived from an EMBL/GenBank/DDBJ whole genome shotgun (WGS) entry which is preliminary data.</text>
</comment>
<protein>
    <submittedName>
        <fullName evidence="2">Uncharacterized protein</fullName>
    </submittedName>
</protein>
<sequence>MASSVVDSSSADPVQEPVRSRDKYKQAARSIILALESRSKPAYTHTDLAQFRVCSQLFDPEDPKFTDSGACLFLPLTQEQLNEYKLDKRVLTKDEDRYLHRFEDTFDEFPQTYPVPEDCRMWDRARQIQFSLEVFESCYKKAVDEDTISIEEASYWANIRAEDSFYHGPQGMRLGLTLGHSMPAALPRWYTVSTCQWLDENLKTTRPHIKLVTLTGAEAKENELLHGELGSIANVIQCRLNQPEFENASIFPVLMLSLFGPRHGRLLQAKFDNSGTLNVWSSPIYNFVDNNEKINLFVRYNNCKPRDGKEFDSVIVEDSPSPHGPVSSFAFRIGQEKSCSSKIDFIY</sequence>
<name>A0A1V6SZ19_9EURO</name>
<dbReference type="OrthoDB" id="4177740at2759"/>
<feature type="compositionally biased region" description="Low complexity" evidence="1">
    <location>
        <begin position="1"/>
        <end position="12"/>
    </location>
</feature>
<dbReference type="AlphaFoldDB" id="A0A1V6SZ19"/>
<organism evidence="2 3">
    <name type="scientific">Penicillium flavigenum</name>
    <dbReference type="NCBI Taxonomy" id="254877"/>
    <lineage>
        <taxon>Eukaryota</taxon>
        <taxon>Fungi</taxon>
        <taxon>Dikarya</taxon>
        <taxon>Ascomycota</taxon>
        <taxon>Pezizomycotina</taxon>
        <taxon>Eurotiomycetes</taxon>
        <taxon>Eurotiomycetidae</taxon>
        <taxon>Eurotiales</taxon>
        <taxon>Aspergillaceae</taxon>
        <taxon>Penicillium</taxon>
    </lineage>
</organism>
<proteinExistence type="predicted"/>